<dbReference type="Proteomes" id="UP001066276">
    <property type="component" value="Chromosome 2_2"/>
</dbReference>
<reference evidence="1" key="1">
    <citation type="journal article" date="2022" name="bioRxiv">
        <title>Sequencing and chromosome-scale assembly of the giantPleurodeles waltlgenome.</title>
        <authorList>
            <person name="Brown T."/>
            <person name="Elewa A."/>
            <person name="Iarovenko S."/>
            <person name="Subramanian E."/>
            <person name="Araus A.J."/>
            <person name="Petzold A."/>
            <person name="Susuki M."/>
            <person name="Suzuki K.-i.T."/>
            <person name="Hayashi T."/>
            <person name="Toyoda A."/>
            <person name="Oliveira C."/>
            <person name="Osipova E."/>
            <person name="Leigh N.D."/>
            <person name="Simon A."/>
            <person name="Yun M.H."/>
        </authorList>
    </citation>
    <scope>NUCLEOTIDE SEQUENCE</scope>
    <source>
        <strain evidence="1">20211129_DDA</strain>
        <tissue evidence="1">Liver</tissue>
    </source>
</reference>
<name>A0AAV7UZV1_PLEWA</name>
<proteinExistence type="predicted"/>
<comment type="caution">
    <text evidence="1">The sequence shown here is derived from an EMBL/GenBank/DDBJ whole genome shotgun (WGS) entry which is preliminary data.</text>
</comment>
<keyword evidence="2" id="KW-1185">Reference proteome</keyword>
<accession>A0AAV7UZV1</accession>
<sequence length="181" mass="20087">MGRHRQMAAAQGSTIEQYTTPASLMQRQMWMSEPGDDLGTPAAVEELPQAELLVAIQGLRVALEGKIETVAVEVNLLQEDIQKVSDKVKVAKGSILELQTEVGALQKQMAQVTSKAGVMEGRLKDAEGEGQGEEVNDGWNIQSISMGRQINMLTWNNRGLKDYTARYRVHSFLRRHKVQIV</sequence>
<dbReference type="AlphaFoldDB" id="A0AAV7UZV1"/>
<organism evidence="1 2">
    <name type="scientific">Pleurodeles waltl</name>
    <name type="common">Iberian ribbed newt</name>
    <dbReference type="NCBI Taxonomy" id="8319"/>
    <lineage>
        <taxon>Eukaryota</taxon>
        <taxon>Metazoa</taxon>
        <taxon>Chordata</taxon>
        <taxon>Craniata</taxon>
        <taxon>Vertebrata</taxon>
        <taxon>Euteleostomi</taxon>
        <taxon>Amphibia</taxon>
        <taxon>Batrachia</taxon>
        <taxon>Caudata</taxon>
        <taxon>Salamandroidea</taxon>
        <taxon>Salamandridae</taxon>
        <taxon>Pleurodelinae</taxon>
        <taxon>Pleurodeles</taxon>
    </lineage>
</organism>
<evidence type="ECO:0000313" key="2">
    <source>
        <dbReference type="Proteomes" id="UP001066276"/>
    </source>
</evidence>
<dbReference type="EMBL" id="JANPWB010000004">
    <property type="protein sequence ID" value="KAJ1194082.1"/>
    <property type="molecule type" value="Genomic_DNA"/>
</dbReference>
<gene>
    <name evidence="1" type="ORF">NDU88_003377</name>
</gene>
<evidence type="ECO:0000313" key="1">
    <source>
        <dbReference type="EMBL" id="KAJ1194082.1"/>
    </source>
</evidence>
<protein>
    <submittedName>
        <fullName evidence="1">Uncharacterized protein</fullName>
    </submittedName>
</protein>
<dbReference type="Gene3D" id="1.20.5.340">
    <property type="match status" value="1"/>
</dbReference>